<feature type="chain" id="PRO_5035789586" evidence="1">
    <location>
        <begin position="21"/>
        <end position="143"/>
    </location>
</feature>
<name>A0A8R1ETN2_CAEJA</name>
<feature type="signal peptide" evidence="1">
    <location>
        <begin position="1"/>
        <end position="20"/>
    </location>
</feature>
<organism evidence="2 3">
    <name type="scientific">Caenorhabditis japonica</name>
    <dbReference type="NCBI Taxonomy" id="281687"/>
    <lineage>
        <taxon>Eukaryota</taxon>
        <taxon>Metazoa</taxon>
        <taxon>Ecdysozoa</taxon>
        <taxon>Nematoda</taxon>
        <taxon>Chromadorea</taxon>
        <taxon>Rhabditida</taxon>
        <taxon>Rhabditina</taxon>
        <taxon>Rhabditomorpha</taxon>
        <taxon>Rhabditoidea</taxon>
        <taxon>Rhabditidae</taxon>
        <taxon>Peloderinae</taxon>
        <taxon>Caenorhabditis</taxon>
    </lineage>
</organism>
<evidence type="ECO:0000256" key="1">
    <source>
        <dbReference type="SAM" id="SignalP"/>
    </source>
</evidence>
<accession>A0A8R1ETN2</accession>
<evidence type="ECO:0000313" key="2">
    <source>
        <dbReference type="EnsemblMetazoa" id="CJA41709a.1"/>
    </source>
</evidence>
<keyword evidence="1" id="KW-0732">Signal</keyword>
<reference evidence="3" key="1">
    <citation type="submission" date="2010-08" db="EMBL/GenBank/DDBJ databases">
        <authorList>
            <consortium name="Caenorhabditis japonica Sequencing Consortium"/>
            <person name="Wilson R.K."/>
        </authorList>
    </citation>
    <scope>NUCLEOTIDE SEQUENCE [LARGE SCALE GENOMIC DNA]</scope>
    <source>
        <strain evidence="3">DF5081</strain>
    </source>
</reference>
<dbReference type="EnsemblMetazoa" id="CJA41709a.1">
    <property type="protein sequence ID" value="CJA41709a.1"/>
    <property type="gene ID" value="WBGene00217557"/>
</dbReference>
<sequence length="143" mass="15060">MPSSRLPLLLFCLSIKQGYSQINLGSFFLHPQNGGGFDMGMGQGANILGFGGDRSFNLAGNNGGFAMGSNNGALVGGQRVGVDGGIGGGREGVEMGSQMQFGNEPSPMHPAGQFGSFLDNVKNFFSFLVHFVYLGKHYNANFL</sequence>
<dbReference type="Proteomes" id="UP000005237">
    <property type="component" value="Unassembled WGS sequence"/>
</dbReference>
<protein>
    <submittedName>
        <fullName evidence="2">Uncharacterized protein</fullName>
    </submittedName>
</protein>
<keyword evidence="3" id="KW-1185">Reference proteome</keyword>
<dbReference type="AlphaFoldDB" id="A0A8R1ETN2"/>
<reference evidence="2" key="2">
    <citation type="submission" date="2022-06" db="UniProtKB">
        <authorList>
            <consortium name="EnsemblMetazoa"/>
        </authorList>
    </citation>
    <scope>IDENTIFICATION</scope>
    <source>
        <strain evidence="2">DF5081</strain>
    </source>
</reference>
<proteinExistence type="predicted"/>
<evidence type="ECO:0000313" key="3">
    <source>
        <dbReference type="Proteomes" id="UP000005237"/>
    </source>
</evidence>